<gene>
    <name evidence="2" type="ORF">PMA4326_019240</name>
</gene>
<evidence type="ECO:0000313" key="3">
    <source>
        <dbReference type="Proteomes" id="UP000003811"/>
    </source>
</evidence>
<keyword evidence="1" id="KW-0472">Membrane</keyword>
<proteinExistence type="predicted"/>
<evidence type="ECO:0000256" key="1">
    <source>
        <dbReference type="SAM" id="Phobius"/>
    </source>
</evidence>
<keyword evidence="1" id="KW-0812">Transmembrane</keyword>
<dbReference type="RefSeq" id="WP_138936864.1">
    <property type="nucleotide sequence ID" value="NZ_CP047260.1"/>
</dbReference>
<dbReference type="AlphaFoldDB" id="A0A8T8C482"/>
<dbReference type="Proteomes" id="UP000003811">
    <property type="component" value="Chromosome"/>
</dbReference>
<sequence length="101" mass="11798">MNELSIYPIFIITSIFLYLPSLWGRHAFSGKNFSKLKFWNLMAYNIFLVYLHMGFIQENHLPFYGPQDSSSLGWLSLALIVAHASSNAVPWDEKSWLSRRR</sequence>
<feature type="transmembrane region" description="Helical" evidence="1">
    <location>
        <begin position="6"/>
        <end position="24"/>
    </location>
</feature>
<evidence type="ECO:0000313" key="2">
    <source>
        <dbReference type="EMBL" id="QHE98512.1"/>
    </source>
</evidence>
<dbReference type="EMBL" id="CP047260">
    <property type="protein sequence ID" value="QHE98512.1"/>
    <property type="molecule type" value="Genomic_DNA"/>
</dbReference>
<organism evidence="2 3">
    <name type="scientific">Pseudomonas syringae pv. maculicola str. ES4326</name>
    <dbReference type="NCBI Taxonomy" id="629265"/>
    <lineage>
        <taxon>Bacteria</taxon>
        <taxon>Pseudomonadati</taxon>
        <taxon>Pseudomonadota</taxon>
        <taxon>Gammaproteobacteria</taxon>
        <taxon>Pseudomonadales</taxon>
        <taxon>Pseudomonadaceae</taxon>
        <taxon>Pseudomonas</taxon>
    </lineage>
</organism>
<protein>
    <submittedName>
        <fullName evidence="2">Uncharacterized protein</fullName>
    </submittedName>
</protein>
<keyword evidence="1" id="KW-1133">Transmembrane helix</keyword>
<feature type="transmembrane region" description="Helical" evidence="1">
    <location>
        <begin position="73"/>
        <end position="91"/>
    </location>
</feature>
<reference evidence="2 3" key="1">
    <citation type="journal article" date="2011" name="PLoS Pathog.">
        <title>Dynamic evolution of pathogenicity revealed by sequencing and comparative genomics of 19 Pseudomonas syringae isolates.</title>
        <authorList>
            <person name="Baltrus D.A."/>
            <person name="Nishimura M.T."/>
            <person name="Romanchuk A."/>
            <person name="Chang J.H."/>
            <person name="Mukhtar M.S."/>
            <person name="Cherkis K."/>
            <person name="Roach J."/>
            <person name="Grant S.R."/>
            <person name="Jones C.D."/>
            <person name="Dangl J.L."/>
        </authorList>
    </citation>
    <scope>NUCLEOTIDE SEQUENCE [LARGE SCALE GENOMIC DNA]</scope>
    <source>
        <strain evidence="2 3">ES4326</strain>
    </source>
</reference>
<accession>A0A8T8C482</accession>
<feature type="transmembrane region" description="Helical" evidence="1">
    <location>
        <begin position="36"/>
        <end position="53"/>
    </location>
</feature>
<dbReference type="GeneID" id="64464376"/>
<name>A0A8T8C482_PSEYM</name>